<dbReference type="Proteomes" id="UP001156691">
    <property type="component" value="Unassembled WGS sequence"/>
</dbReference>
<evidence type="ECO:0000313" key="4">
    <source>
        <dbReference type="Proteomes" id="UP001156691"/>
    </source>
</evidence>
<dbReference type="InterPro" id="IPR002192">
    <property type="entry name" value="PPDK_AMP/ATP-bd"/>
</dbReference>
<protein>
    <submittedName>
        <fullName evidence="3">Phosphoenolpyruvate synthase</fullName>
    </submittedName>
</protein>
<evidence type="ECO:0000259" key="2">
    <source>
        <dbReference type="Pfam" id="PF01326"/>
    </source>
</evidence>
<evidence type="ECO:0000259" key="1">
    <source>
        <dbReference type="Pfam" id="PF00391"/>
    </source>
</evidence>
<dbReference type="PANTHER" id="PTHR43615:SF1">
    <property type="entry name" value="PPDK_N DOMAIN-CONTAINING PROTEIN"/>
    <property type="match status" value="1"/>
</dbReference>
<dbReference type="InterPro" id="IPR051549">
    <property type="entry name" value="PEP_Utilizing_Enz"/>
</dbReference>
<dbReference type="Gene3D" id="3.50.30.10">
    <property type="entry name" value="Phosphohistidine domain"/>
    <property type="match status" value="1"/>
</dbReference>
<dbReference type="Pfam" id="PF01326">
    <property type="entry name" value="PPDK_N"/>
    <property type="match status" value="2"/>
</dbReference>
<dbReference type="PANTHER" id="PTHR43615">
    <property type="entry name" value="PHOSPHOENOLPYRUVATE SYNTHASE-RELATED"/>
    <property type="match status" value="1"/>
</dbReference>
<evidence type="ECO:0000313" key="3">
    <source>
        <dbReference type="EMBL" id="GLQ52876.1"/>
    </source>
</evidence>
<dbReference type="Gene3D" id="3.30.1490.20">
    <property type="entry name" value="ATP-grasp fold, A domain"/>
    <property type="match status" value="1"/>
</dbReference>
<feature type="domain" description="Pyruvate phosphate dikinase AMP/ATP-binding" evidence="2">
    <location>
        <begin position="68"/>
        <end position="192"/>
    </location>
</feature>
<proteinExistence type="predicted"/>
<dbReference type="InterPro" id="IPR036637">
    <property type="entry name" value="Phosphohistidine_dom_sf"/>
</dbReference>
<dbReference type="RefSeq" id="WP_284338346.1">
    <property type="nucleotide sequence ID" value="NZ_BSNS01000002.1"/>
</dbReference>
<dbReference type="Pfam" id="PF00391">
    <property type="entry name" value="PEP-utilizers"/>
    <property type="match status" value="1"/>
</dbReference>
<dbReference type="EMBL" id="BSNS01000002">
    <property type="protein sequence ID" value="GLQ52876.1"/>
    <property type="molecule type" value="Genomic_DNA"/>
</dbReference>
<sequence>MTERFHDMSPARTAQVVGGKAAVLMDLVEMGFDVPAFLVVTPDAFADRKLADEQAAALIGKLPQLGPGPYAVRSSAREEDGKSHSHAGQFLSVLEVIAGDVPQAAARVLASGLADNVAGYRAAQGLASDGGLPAVLVQQMVDARCAGVAFTADPVSGRTDRIVVSAIEGLGDRLVGGEEDGQTYDMDKATGAVAAMPEDAVLTRNDLQALSDLSQKLETALGGPQDFEWAFEGERLLLLQARPITTRLRVPPVNDDTLLVFDNSNIVESYPGLVSPLTYSFAQYAYARVYRAFVRLVGVREDVVRENAAVFDNMLSRIDGRVYYNLGNWYRALALLPGFSANRGYMETMMGVNEPLPAEFVAAMAPPPAGALARLSEGLRVAAVGLRLGWAALRLNATIKDFYRRLNDALSEPAASYDSLPASALVARYRRIEADLLDRWDAPLVNDFLCMIAFGASRKLLERWAGPAGLDLHNEIMIGQGDMISAEPARRIQSMGRLAAADAELRVALADGRGDRLETMPVLGEAVDDYLAKFSERCTEELKLESVTLDRDPSPLYRAIAAAAEAPAEKSGPSAQHVTLAQLFAGRPVRRAVAGLALGWAKRRVRDRENLRFERTRIFGRARHLLRAAGRQFYAEGLIEAEDDVFFLTIAEVLGAIEGFAVDQDLAAIVRLRKQEAAAAEARPDPGERLLVRGGAVAGLRSLVPAGPREHDTARERRGTGCSAGRITAVARVVRDPRAEGLQRGEILVARHTDPGWIAIFSNAAAIVVERGSLLSHSAIVARELGIPCVVGLKGAMDWIEDGETIEVDGATGQVRKLP</sequence>
<gene>
    <name evidence="3" type="ORF">GCM10010862_01340</name>
</gene>
<dbReference type="InterPro" id="IPR008279">
    <property type="entry name" value="PEP-util_enz_mobile_dom"/>
</dbReference>
<organism evidence="3 4">
    <name type="scientific">Devosia nitrariae</name>
    <dbReference type="NCBI Taxonomy" id="2071872"/>
    <lineage>
        <taxon>Bacteria</taxon>
        <taxon>Pseudomonadati</taxon>
        <taxon>Pseudomonadota</taxon>
        <taxon>Alphaproteobacteria</taxon>
        <taxon>Hyphomicrobiales</taxon>
        <taxon>Devosiaceae</taxon>
        <taxon>Devosia</taxon>
    </lineage>
</organism>
<dbReference type="SUPFAM" id="SSF56059">
    <property type="entry name" value="Glutathione synthetase ATP-binding domain-like"/>
    <property type="match status" value="1"/>
</dbReference>
<dbReference type="Gene3D" id="3.30.470.20">
    <property type="entry name" value="ATP-grasp fold, B domain"/>
    <property type="match status" value="2"/>
</dbReference>
<accession>A0ABQ5VZE7</accession>
<name>A0ABQ5VZE7_9HYPH</name>
<dbReference type="InterPro" id="IPR013815">
    <property type="entry name" value="ATP_grasp_subdomain_1"/>
</dbReference>
<reference evidence="4" key="1">
    <citation type="journal article" date="2019" name="Int. J. Syst. Evol. Microbiol.">
        <title>The Global Catalogue of Microorganisms (GCM) 10K type strain sequencing project: providing services to taxonomists for standard genome sequencing and annotation.</title>
        <authorList>
            <consortium name="The Broad Institute Genomics Platform"/>
            <consortium name="The Broad Institute Genome Sequencing Center for Infectious Disease"/>
            <person name="Wu L."/>
            <person name="Ma J."/>
        </authorList>
    </citation>
    <scope>NUCLEOTIDE SEQUENCE [LARGE SCALE GENOMIC DNA]</scope>
    <source>
        <strain evidence="4">NBRC 112416</strain>
    </source>
</reference>
<feature type="domain" description="Pyruvate phosphate dikinase AMP/ATP-binding" evidence="2">
    <location>
        <begin position="198"/>
        <end position="247"/>
    </location>
</feature>
<dbReference type="SUPFAM" id="SSF52009">
    <property type="entry name" value="Phosphohistidine domain"/>
    <property type="match status" value="1"/>
</dbReference>
<comment type="caution">
    <text evidence="3">The sequence shown here is derived from an EMBL/GenBank/DDBJ whole genome shotgun (WGS) entry which is preliminary data.</text>
</comment>
<feature type="domain" description="PEP-utilising enzyme mobile" evidence="1">
    <location>
        <begin position="743"/>
        <end position="813"/>
    </location>
</feature>
<keyword evidence="4" id="KW-1185">Reference proteome</keyword>